<name>A0A974SM15_9HYPH</name>
<dbReference type="KEGG" id="xdi:EZH22_29765"/>
<feature type="binding site" evidence="3">
    <location>
        <position position="118"/>
    </location>
    <ligand>
        <name>substrate</name>
    </ligand>
</feature>
<dbReference type="Proteomes" id="UP000596427">
    <property type="component" value="Plasmid unnamed1"/>
</dbReference>
<sequence length="297" mass="32252">MPRELKPVVTGMSYMEGPRWHDGRMWFSDFYTHRVYSVNEDGSDQRVELEVPNQPSGIGWLPDGSLVAVSMRDRKILRRTPNGEVVVHADLSDHVTGHPNDMVVDNKGRIYVGNFGFDLMGGAPVSPTVLLRVDLDGSVHEVADDLWFPNGSVITPEGVLIVNETMGNRATAFDIAEDGSLTNRREWFKFAELPTETYVADGIDAGQYPCGPDGSCLDAEGGLWIADAMNGRVLRVLEGGEVTEEIDPGTGVFACGLGGADGKTLYLCTAPDFFEDKRSAAREAVLMATKVDVPAAT</sequence>
<dbReference type="EMBL" id="CP063363">
    <property type="protein sequence ID" value="QRG09939.1"/>
    <property type="molecule type" value="Genomic_DNA"/>
</dbReference>
<dbReference type="GO" id="GO:0046872">
    <property type="term" value="F:metal ion binding"/>
    <property type="evidence" value="ECO:0007669"/>
    <property type="project" value="UniProtKB-KW"/>
</dbReference>
<accession>A0A974SM15</accession>
<feature type="binding site" evidence="3">
    <location>
        <position position="16"/>
    </location>
    <ligand>
        <name>a divalent metal cation</name>
        <dbReference type="ChEBI" id="CHEBI:60240"/>
    </ligand>
</feature>
<proteinExistence type="predicted"/>
<evidence type="ECO:0000256" key="2">
    <source>
        <dbReference type="PIRSR" id="PIRSR605511-1"/>
    </source>
</evidence>
<dbReference type="InterPro" id="IPR005511">
    <property type="entry name" value="SMP-30"/>
</dbReference>
<dbReference type="GO" id="GO:0016787">
    <property type="term" value="F:hydrolase activity"/>
    <property type="evidence" value="ECO:0007669"/>
    <property type="project" value="UniProtKB-KW"/>
</dbReference>
<keyword evidence="6" id="KW-1185">Reference proteome</keyword>
<keyword evidence="5" id="KW-0614">Plasmid</keyword>
<keyword evidence="3" id="KW-0862">Zinc</keyword>
<dbReference type="InterPro" id="IPR051262">
    <property type="entry name" value="SMP-30/CGR1_Lactonase"/>
</dbReference>
<evidence type="ECO:0000259" key="4">
    <source>
        <dbReference type="Pfam" id="PF08450"/>
    </source>
</evidence>
<dbReference type="InterPro" id="IPR013658">
    <property type="entry name" value="SGL"/>
</dbReference>
<dbReference type="PRINTS" id="PR01790">
    <property type="entry name" value="SMP30FAMILY"/>
</dbReference>
<reference evidence="5 6" key="1">
    <citation type="submission" date="2020-10" db="EMBL/GenBank/DDBJ databases">
        <title>Degradation of 1,4-Dioxane by Xanthobacter sp. YN2, via a Novel Group-2 Soluble Di-Iron Monooxygenase.</title>
        <authorList>
            <person name="Ma F."/>
            <person name="Wang Y."/>
            <person name="Yang J."/>
            <person name="Guo H."/>
            <person name="Su D."/>
            <person name="Yu L."/>
        </authorList>
    </citation>
    <scope>NUCLEOTIDE SEQUENCE [LARGE SCALE GENOMIC DNA]</scope>
    <source>
        <strain evidence="5 6">YN2</strain>
        <plasmid evidence="5 6">unnamed1</plasmid>
    </source>
</reference>
<evidence type="ECO:0000313" key="5">
    <source>
        <dbReference type="EMBL" id="QRG09939.1"/>
    </source>
</evidence>
<evidence type="ECO:0000256" key="1">
    <source>
        <dbReference type="ARBA" id="ARBA00022801"/>
    </source>
</evidence>
<gene>
    <name evidence="5" type="ORF">EZH22_29765</name>
</gene>
<dbReference type="SUPFAM" id="SSF63829">
    <property type="entry name" value="Calcium-dependent phosphotriesterase"/>
    <property type="match status" value="1"/>
</dbReference>
<organism evidence="5 6">
    <name type="scientific">Xanthobacter dioxanivorans</name>
    <dbReference type="NCBI Taxonomy" id="2528964"/>
    <lineage>
        <taxon>Bacteria</taxon>
        <taxon>Pseudomonadati</taxon>
        <taxon>Pseudomonadota</taxon>
        <taxon>Alphaproteobacteria</taxon>
        <taxon>Hyphomicrobiales</taxon>
        <taxon>Xanthobacteraceae</taxon>
        <taxon>Xanthobacter</taxon>
    </lineage>
</organism>
<geneLocation type="plasmid" evidence="5 6">
    <name>unnamed1</name>
</geneLocation>
<dbReference type="InterPro" id="IPR011042">
    <property type="entry name" value="6-blade_b-propeller_TolB-like"/>
</dbReference>
<feature type="binding site" evidence="3">
    <location>
        <position position="100"/>
    </location>
    <ligand>
        <name>substrate</name>
    </ligand>
</feature>
<evidence type="ECO:0000256" key="3">
    <source>
        <dbReference type="PIRSR" id="PIRSR605511-2"/>
    </source>
</evidence>
<dbReference type="PANTHER" id="PTHR47572:SF4">
    <property type="entry name" value="LACTONASE DRP35"/>
    <property type="match status" value="1"/>
</dbReference>
<feature type="binding site" evidence="3">
    <location>
        <position position="213"/>
    </location>
    <ligand>
        <name>a divalent metal cation</name>
        <dbReference type="ChEBI" id="CHEBI:60240"/>
    </ligand>
</feature>
<evidence type="ECO:0000313" key="6">
    <source>
        <dbReference type="Proteomes" id="UP000596427"/>
    </source>
</evidence>
<keyword evidence="1" id="KW-0378">Hydrolase</keyword>
<feature type="binding site" evidence="3">
    <location>
        <position position="150"/>
    </location>
    <ligand>
        <name>a divalent metal cation</name>
        <dbReference type="ChEBI" id="CHEBI:60240"/>
    </ligand>
</feature>
<feature type="active site" description="Proton donor/acceptor" evidence="2">
    <location>
        <position position="213"/>
    </location>
</feature>
<dbReference type="Pfam" id="PF08450">
    <property type="entry name" value="SGL"/>
    <property type="match status" value="1"/>
</dbReference>
<dbReference type="RefSeq" id="WP_203196852.1">
    <property type="nucleotide sequence ID" value="NZ_CP063363.1"/>
</dbReference>
<dbReference type="AlphaFoldDB" id="A0A974SM15"/>
<keyword evidence="3" id="KW-0479">Metal-binding</keyword>
<dbReference type="Gene3D" id="2.120.10.30">
    <property type="entry name" value="TolB, C-terminal domain"/>
    <property type="match status" value="1"/>
</dbReference>
<dbReference type="PANTHER" id="PTHR47572">
    <property type="entry name" value="LIPOPROTEIN-RELATED"/>
    <property type="match status" value="1"/>
</dbReference>
<comment type="cofactor">
    <cofactor evidence="3">
        <name>Zn(2+)</name>
        <dbReference type="ChEBI" id="CHEBI:29105"/>
    </cofactor>
    <text evidence="3">Binds 1 divalent metal cation per subunit.</text>
</comment>
<feature type="domain" description="SMP-30/Gluconolactonase/LRE-like region" evidence="4">
    <location>
        <begin position="16"/>
        <end position="270"/>
    </location>
</feature>
<protein>
    <submittedName>
        <fullName evidence="5">SMP-30/gluconolactonase/LRE family protein</fullName>
    </submittedName>
</protein>